<evidence type="ECO:0000256" key="9">
    <source>
        <dbReference type="ARBA" id="ARBA00023136"/>
    </source>
</evidence>
<keyword evidence="9" id="KW-0472">Membrane</keyword>
<keyword evidence="4" id="KW-0813">Transport</keyword>
<keyword evidence="11" id="KW-0175">Coiled coil</keyword>
<evidence type="ECO:0000256" key="4">
    <source>
        <dbReference type="ARBA" id="ARBA00022448"/>
    </source>
</evidence>
<accession>A0ABS7DPW2</accession>
<evidence type="ECO:0000313" key="12">
    <source>
        <dbReference type="EMBL" id="MBW7573352.1"/>
    </source>
</evidence>
<comment type="subcellular location">
    <subcellularLocation>
        <location evidence="1">Cell membrane</location>
        <topology evidence="1">Peripheral membrane protein</topology>
        <orientation evidence="1">Cytoplasmic side</orientation>
    </subcellularLocation>
</comment>
<reference evidence="12 13" key="1">
    <citation type="submission" date="2021-03" db="EMBL/GenBank/DDBJ databases">
        <title>Caproiciproducens sp. nov. isolated from feces of cow.</title>
        <authorList>
            <person name="Choi J.-Y."/>
        </authorList>
    </citation>
    <scope>NUCLEOTIDE SEQUENCE [LARGE SCALE GENOMIC DNA]</scope>
    <source>
        <strain evidence="12 13">AGMB10547</strain>
    </source>
</reference>
<organism evidence="12 13">
    <name type="scientific">Caproiciproducens faecalis</name>
    <dbReference type="NCBI Taxonomy" id="2820301"/>
    <lineage>
        <taxon>Bacteria</taxon>
        <taxon>Bacillati</taxon>
        <taxon>Bacillota</taxon>
        <taxon>Clostridia</taxon>
        <taxon>Eubacteriales</taxon>
        <taxon>Acutalibacteraceae</taxon>
        <taxon>Caproiciproducens</taxon>
    </lineage>
</organism>
<keyword evidence="12" id="KW-0966">Cell projection</keyword>
<name>A0ABS7DPW2_9FIRM</name>
<dbReference type="RefSeq" id="WP_219965756.1">
    <property type="nucleotide sequence ID" value="NZ_JAGFNZ010000004.1"/>
</dbReference>
<evidence type="ECO:0000256" key="1">
    <source>
        <dbReference type="ARBA" id="ARBA00004413"/>
    </source>
</evidence>
<feature type="coiled-coil region" evidence="11">
    <location>
        <begin position="19"/>
        <end position="60"/>
    </location>
</feature>
<keyword evidence="6" id="KW-0145">Chemotaxis</keyword>
<sequence>MKKFTFSLEKVLSFKQQTLDVKKNELALLQMKLIEFEKEIDALNNQFAATNRKMVEELQKGLNAGDILIYKTYFNTLNQKILRLIDQRKQLLDMIVLKKADIVAVNSEISGLEKLRDKQLTEYLKQIQKSQELAMDEYVGQARGTAF</sequence>
<evidence type="ECO:0000256" key="6">
    <source>
        <dbReference type="ARBA" id="ARBA00022500"/>
    </source>
</evidence>
<keyword evidence="7" id="KW-1005">Bacterial flagellum biogenesis</keyword>
<comment type="caution">
    <text evidence="12">The sequence shown here is derived from an EMBL/GenBank/DDBJ whole genome shotgun (WGS) entry which is preliminary data.</text>
</comment>
<dbReference type="Gene3D" id="1.10.287.1700">
    <property type="match status" value="1"/>
</dbReference>
<evidence type="ECO:0000256" key="10">
    <source>
        <dbReference type="ARBA" id="ARBA00023225"/>
    </source>
</evidence>
<evidence type="ECO:0000256" key="2">
    <source>
        <dbReference type="ARBA" id="ARBA00010004"/>
    </source>
</evidence>
<gene>
    <name evidence="12" type="ORF">J5W02_11080</name>
</gene>
<evidence type="ECO:0000256" key="11">
    <source>
        <dbReference type="SAM" id="Coils"/>
    </source>
</evidence>
<evidence type="ECO:0000256" key="8">
    <source>
        <dbReference type="ARBA" id="ARBA00022927"/>
    </source>
</evidence>
<keyword evidence="5" id="KW-1003">Cell membrane</keyword>
<keyword evidence="8" id="KW-0653">Protein transport</keyword>
<evidence type="ECO:0000256" key="7">
    <source>
        <dbReference type="ARBA" id="ARBA00022795"/>
    </source>
</evidence>
<keyword evidence="13" id="KW-1185">Reference proteome</keyword>
<dbReference type="InterPro" id="IPR053716">
    <property type="entry name" value="Flag_assembly_chemotaxis_eff"/>
</dbReference>
<keyword evidence="12" id="KW-0282">Flagellum</keyword>
<evidence type="ECO:0000256" key="5">
    <source>
        <dbReference type="ARBA" id="ARBA00022475"/>
    </source>
</evidence>
<dbReference type="EMBL" id="JAGFNZ010000004">
    <property type="protein sequence ID" value="MBW7573352.1"/>
    <property type="molecule type" value="Genomic_DNA"/>
</dbReference>
<dbReference type="Proteomes" id="UP000719942">
    <property type="component" value="Unassembled WGS sequence"/>
</dbReference>
<proteinExistence type="inferred from homology"/>
<dbReference type="Pfam" id="PF02050">
    <property type="entry name" value="FliJ"/>
    <property type="match status" value="1"/>
</dbReference>
<keyword evidence="12" id="KW-0969">Cilium</keyword>
<evidence type="ECO:0000256" key="3">
    <source>
        <dbReference type="ARBA" id="ARBA00020392"/>
    </source>
</evidence>
<evidence type="ECO:0000313" key="13">
    <source>
        <dbReference type="Proteomes" id="UP000719942"/>
    </source>
</evidence>
<dbReference type="InterPro" id="IPR012823">
    <property type="entry name" value="Flagell_FliJ"/>
</dbReference>
<comment type="similarity">
    <text evidence="2">Belongs to the FliJ family.</text>
</comment>
<protein>
    <recommendedName>
        <fullName evidence="3">Flagellar FliJ protein</fullName>
    </recommendedName>
</protein>
<keyword evidence="10" id="KW-1006">Bacterial flagellum protein export</keyword>